<evidence type="ECO:0000313" key="2">
    <source>
        <dbReference type="Proteomes" id="UP000054560"/>
    </source>
</evidence>
<dbReference type="EMBL" id="KQ241913">
    <property type="protein sequence ID" value="KNC82581.1"/>
    <property type="molecule type" value="Genomic_DNA"/>
</dbReference>
<dbReference type="AlphaFoldDB" id="A0A0L0G1B5"/>
<keyword evidence="2" id="KW-1185">Reference proteome</keyword>
<dbReference type="GeneID" id="25905636"/>
<sequence length="142" mass="15917">MFENDMQTNIANHMNFAVKLGNPMSTVTIDADRPISRVINATDANSEMAHKLSSNTYFSYTFVPTNIQQQVRESKYGHSIDCETHEVDRSAESLRTGDISKPLLSDACLVKEPINSQQARGSLKRVNRLFKRCVGRRHSASA</sequence>
<reference evidence="1 2" key="1">
    <citation type="submission" date="2011-02" db="EMBL/GenBank/DDBJ databases">
        <title>The Genome Sequence of Sphaeroforma arctica JP610.</title>
        <authorList>
            <consortium name="The Broad Institute Genome Sequencing Platform"/>
            <person name="Russ C."/>
            <person name="Cuomo C."/>
            <person name="Young S.K."/>
            <person name="Zeng Q."/>
            <person name="Gargeya S."/>
            <person name="Alvarado L."/>
            <person name="Berlin A."/>
            <person name="Chapman S.B."/>
            <person name="Chen Z."/>
            <person name="Freedman E."/>
            <person name="Gellesch M."/>
            <person name="Goldberg J."/>
            <person name="Griggs A."/>
            <person name="Gujja S."/>
            <person name="Heilman E."/>
            <person name="Heiman D."/>
            <person name="Howarth C."/>
            <person name="Mehta T."/>
            <person name="Neiman D."/>
            <person name="Pearson M."/>
            <person name="Roberts A."/>
            <person name="Saif S."/>
            <person name="Shea T."/>
            <person name="Shenoy N."/>
            <person name="Sisk P."/>
            <person name="Stolte C."/>
            <person name="Sykes S."/>
            <person name="White J."/>
            <person name="Yandava C."/>
            <person name="Burger G."/>
            <person name="Gray M.W."/>
            <person name="Holland P.W.H."/>
            <person name="King N."/>
            <person name="Lang F.B.F."/>
            <person name="Roger A.J."/>
            <person name="Ruiz-Trillo I."/>
            <person name="Haas B."/>
            <person name="Nusbaum C."/>
            <person name="Birren B."/>
        </authorList>
    </citation>
    <scope>NUCLEOTIDE SEQUENCE [LARGE SCALE GENOMIC DNA]</scope>
    <source>
        <strain evidence="1 2">JP610</strain>
    </source>
</reference>
<protein>
    <submittedName>
        <fullName evidence="1">Uncharacterized protein</fullName>
    </submittedName>
</protein>
<proteinExistence type="predicted"/>
<dbReference type="RefSeq" id="XP_014156483.1">
    <property type="nucleotide sequence ID" value="XM_014301008.1"/>
</dbReference>
<accession>A0A0L0G1B5</accession>
<evidence type="ECO:0000313" key="1">
    <source>
        <dbReference type="EMBL" id="KNC82581.1"/>
    </source>
</evidence>
<dbReference type="Proteomes" id="UP000054560">
    <property type="component" value="Unassembled WGS sequence"/>
</dbReference>
<organism evidence="1 2">
    <name type="scientific">Sphaeroforma arctica JP610</name>
    <dbReference type="NCBI Taxonomy" id="667725"/>
    <lineage>
        <taxon>Eukaryota</taxon>
        <taxon>Ichthyosporea</taxon>
        <taxon>Ichthyophonida</taxon>
        <taxon>Sphaeroforma</taxon>
    </lineage>
</organism>
<gene>
    <name evidence="1" type="ORF">SARC_05132</name>
</gene>
<name>A0A0L0G1B5_9EUKA</name>